<dbReference type="AlphaFoldDB" id="A0A699UIK1"/>
<feature type="non-terminal residue" evidence="1">
    <location>
        <position position="134"/>
    </location>
</feature>
<organism evidence="1">
    <name type="scientific">Tanacetum cinerariifolium</name>
    <name type="common">Dalmatian daisy</name>
    <name type="synonym">Chrysanthemum cinerariifolium</name>
    <dbReference type="NCBI Taxonomy" id="118510"/>
    <lineage>
        <taxon>Eukaryota</taxon>
        <taxon>Viridiplantae</taxon>
        <taxon>Streptophyta</taxon>
        <taxon>Embryophyta</taxon>
        <taxon>Tracheophyta</taxon>
        <taxon>Spermatophyta</taxon>
        <taxon>Magnoliopsida</taxon>
        <taxon>eudicotyledons</taxon>
        <taxon>Gunneridae</taxon>
        <taxon>Pentapetalae</taxon>
        <taxon>asterids</taxon>
        <taxon>campanulids</taxon>
        <taxon>Asterales</taxon>
        <taxon>Asteraceae</taxon>
        <taxon>Asteroideae</taxon>
        <taxon>Anthemideae</taxon>
        <taxon>Anthemidinae</taxon>
        <taxon>Tanacetum</taxon>
    </lineage>
</organism>
<gene>
    <name evidence="1" type="ORF">Tci_893902</name>
</gene>
<protein>
    <submittedName>
        <fullName evidence="1">Uncharacterized protein</fullName>
    </submittedName>
</protein>
<sequence>EAVLDAEDAVEGGRDFAALEEHGAPYFFDGEVAALLFAVGTEDAVGAVVAVGVEDAALVHAVEHGVEVEVVAAFVAVYPADDAGVGFVLGHHFFGEPGAGGRVVGRVPAGHFIEHEQAQRVAGGEEMVVGRVVR</sequence>
<accession>A0A699UIK1</accession>
<name>A0A699UIK1_TANCI</name>
<dbReference type="EMBL" id="BKCJ011333363">
    <property type="protein sequence ID" value="GFD21933.1"/>
    <property type="molecule type" value="Genomic_DNA"/>
</dbReference>
<evidence type="ECO:0000313" key="1">
    <source>
        <dbReference type="EMBL" id="GFD21933.1"/>
    </source>
</evidence>
<proteinExistence type="predicted"/>
<feature type="non-terminal residue" evidence="1">
    <location>
        <position position="1"/>
    </location>
</feature>
<reference evidence="1" key="1">
    <citation type="journal article" date="2019" name="Sci. Rep.">
        <title>Draft genome of Tanacetum cinerariifolium, the natural source of mosquito coil.</title>
        <authorList>
            <person name="Yamashiro T."/>
            <person name="Shiraishi A."/>
            <person name="Satake H."/>
            <person name="Nakayama K."/>
        </authorList>
    </citation>
    <scope>NUCLEOTIDE SEQUENCE</scope>
</reference>
<comment type="caution">
    <text evidence="1">The sequence shown here is derived from an EMBL/GenBank/DDBJ whole genome shotgun (WGS) entry which is preliminary data.</text>
</comment>